<dbReference type="RefSeq" id="WP_230676407.1">
    <property type="nucleotide sequence ID" value="NZ_CADESY010000005.1"/>
</dbReference>
<protein>
    <submittedName>
        <fullName evidence="5">Trypsin family protein</fullName>
    </submittedName>
</protein>
<dbReference type="PANTHER" id="PTHR43343">
    <property type="entry name" value="PEPTIDASE S12"/>
    <property type="match status" value="1"/>
</dbReference>
<sequence length="360" mass="37691">MRIDRAGFAAILRHAACLLWCGFGAGAFAQAGTAPANDIGNGGSQAEQVFAAVSPKVWTVRAEQPQGNQYLIGSAVLIAPGRFITACHVVEKSIAVTLGNNGATLKVDEVLRDPDNRRDLCLLRVAGKFEVTPVQVAPISTLRVGQRVYVISSPRGLELSLTDGLISSLRQEPESTVPIIQSSTPVTSGSSGGGLFDQQGRLVGVVRSVATATENFAFSYPAEWVAQLPERYAKEIAAWQGEMKAAGVRFGADGSVAGSGYAALGDADALPVPAAQKAPVVLAYKQFLLLAAPRVFVFTSDGKFGSFSSSAEFARFKDDCRKSNVSFRLYAVDNAVVWQAPASASTPASAPAAAPSPASR</sequence>
<keyword evidence="2" id="KW-0645">Protease</keyword>
<proteinExistence type="inferred from homology"/>
<dbReference type="PANTHER" id="PTHR43343:SF3">
    <property type="entry name" value="PROTEASE DO-LIKE 8, CHLOROPLASTIC"/>
    <property type="match status" value="1"/>
</dbReference>
<keyword evidence="4" id="KW-0732">Signal</keyword>
<dbReference type="GO" id="GO:0004252">
    <property type="term" value="F:serine-type endopeptidase activity"/>
    <property type="evidence" value="ECO:0007669"/>
    <property type="project" value="InterPro"/>
</dbReference>
<dbReference type="Pfam" id="PF13365">
    <property type="entry name" value="Trypsin_2"/>
    <property type="match status" value="1"/>
</dbReference>
<name>A0AAW3F696_BURGA</name>
<accession>A0AAW3F696</accession>
<comment type="similarity">
    <text evidence="1">Belongs to the peptidase S1C family.</text>
</comment>
<dbReference type="InterPro" id="IPR009003">
    <property type="entry name" value="Peptidase_S1_PA"/>
</dbReference>
<dbReference type="Gene3D" id="2.40.10.10">
    <property type="entry name" value="Trypsin-like serine proteases"/>
    <property type="match status" value="2"/>
</dbReference>
<dbReference type="InterPro" id="IPR051201">
    <property type="entry name" value="Chloro_Bact_Ser_Proteases"/>
</dbReference>
<gene>
    <name evidence="5" type="ORF">DM48_1666</name>
</gene>
<dbReference type="SUPFAM" id="SSF50494">
    <property type="entry name" value="Trypsin-like serine proteases"/>
    <property type="match status" value="1"/>
</dbReference>
<dbReference type="EMBL" id="JPGG01000016">
    <property type="protein sequence ID" value="KGC15450.1"/>
    <property type="molecule type" value="Genomic_DNA"/>
</dbReference>
<evidence type="ECO:0000256" key="2">
    <source>
        <dbReference type="ARBA" id="ARBA00022670"/>
    </source>
</evidence>
<dbReference type="GO" id="GO:0006508">
    <property type="term" value="P:proteolysis"/>
    <property type="evidence" value="ECO:0007669"/>
    <property type="project" value="UniProtKB-KW"/>
</dbReference>
<feature type="chain" id="PRO_5043755505" evidence="4">
    <location>
        <begin position="30"/>
        <end position="360"/>
    </location>
</feature>
<comment type="caution">
    <text evidence="5">The sequence shown here is derived from an EMBL/GenBank/DDBJ whole genome shotgun (WGS) entry which is preliminary data.</text>
</comment>
<keyword evidence="3" id="KW-0378">Hydrolase</keyword>
<dbReference type="InterPro" id="IPR001940">
    <property type="entry name" value="Peptidase_S1C"/>
</dbReference>
<dbReference type="KEGG" id="bgo:BM43_6098"/>
<dbReference type="AlphaFoldDB" id="A0AAW3F696"/>
<dbReference type="PRINTS" id="PR00834">
    <property type="entry name" value="PROTEASES2C"/>
</dbReference>
<organism evidence="5 6">
    <name type="scientific">Burkholderia gladioli</name>
    <name type="common">Pseudomonas marginata</name>
    <name type="synonym">Phytomonas marginata</name>
    <dbReference type="NCBI Taxonomy" id="28095"/>
    <lineage>
        <taxon>Bacteria</taxon>
        <taxon>Pseudomonadati</taxon>
        <taxon>Pseudomonadota</taxon>
        <taxon>Betaproteobacteria</taxon>
        <taxon>Burkholderiales</taxon>
        <taxon>Burkholderiaceae</taxon>
        <taxon>Burkholderia</taxon>
    </lineage>
</organism>
<reference evidence="5 6" key="1">
    <citation type="submission" date="2014-04" db="EMBL/GenBank/DDBJ databases">
        <authorList>
            <person name="Bishop-Lilly K.A."/>
            <person name="Broomall S.M."/>
            <person name="Chain P.S."/>
            <person name="Chertkov O."/>
            <person name="Coyne S.R."/>
            <person name="Daligault H.E."/>
            <person name="Davenport K.W."/>
            <person name="Erkkila T."/>
            <person name="Frey K.G."/>
            <person name="Gibbons H.S."/>
            <person name="Gu W."/>
            <person name="Jaissle J."/>
            <person name="Johnson S.L."/>
            <person name="Koroleva G.I."/>
            <person name="Ladner J.T."/>
            <person name="Lo C.-C."/>
            <person name="Minogue T.D."/>
            <person name="Munk C."/>
            <person name="Palacios G.F."/>
            <person name="Redden C.L."/>
            <person name="Rosenzweig C.N."/>
            <person name="Scholz M.B."/>
            <person name="Teshima H."/>
            <person name="Xu Y."/>
        </authorList>
    </citation>
    <scope>NUCLEOTIDE SEQUENCE [LARGE SCALE GENOMIC DNA]</scope>
    <source>
        <strain evidence="6">gladioli</strain>
    </source>
</reference>
<evidence type="ECO:0000256" key="1">
    <source>
        <dbReference type="ARBA" id="ARBA00010541"/>
    </source>
</evidence>
<evidence type="ECO:0000256" key="3">
    <source>
        <dbReference type="ARBA" id="ARBA00022801"/>
    </source>
</evidence>
<evidence type="ECO:0000256" key="4">
    <source>
        <dbReference type="SAM" id="SignalP"/>
    </source>
</evidence>
<feature type="signal peptide" evidence="4">
    <location>
        <begin position="1"/>
        <end position="29"/>
    </location>
</feature>
<evidence type="ECO:0000313" key="6">
    <source>
        <dbReference type="Proteomes" id="UP000029590"/>
    </source>
</evidence>
<evidence type="ECO:0000313" key="5">
    <source>
        <dbReference type="EMBL" id="KGC15450.1"/>
    </source>
</evidence>
<dbReference type="InterPro" id="IPR043504">
    <property type="entry name" value="Peptidase_S1_PA_chymotrypsin"/>
</dbReference>
<dbReference type="Proteomes" id="UP000029590">
    <property type="component" value="Unassembled WGS sequence"/>
</dbReference>